<name>A0A6C0BMH1_9ZZZZ</name>
<keyword evidence="1" id="KW-1133">Transmembrane helix</keyword>
<dbReference type="AlphaFoldDB" id="A0A6C0BMH1"/>
<keyword evidence="1" id="KW-0812">Transmembrane</keyword>
<sequence>MHPTGAILRTLSLLVMLGWNVTLTGKFISLRIEVDSLKDRMS</sequence>
<evidence type="ECO:0000256" key="1">
    <source>
        <dbReference type="SAM" id="Phobius"/>
    </source>
</evidence>
<feature type="transmembrane region" description="Helical" evidence="1">
    <location>
        <begin position="6"/>
        <end position="28"/>
    </location>
</feature>
<organism evidence="2">
    <name type="scientific">viral metagenome</name>
    <dbReference type="NCBI Taxonomy" id="1070528"/>
    <lineage>
        <taxon>unclassified sequences</taxon>
        <taxon>metagenomes</taxon>
        <taxon>organismal metagenomes</taxon>
    </lineage>
</organism>
<evidence type="ECO:0000313" key="2">
    <source>
        <dbReference type="EMBL" id="QHS92941.1"/>
    </source>
</evidence>
<reference evidence="2" key="1">
    <citation type="journal article" date="2020" name="Nature">
        <title>Giant virus diversity and host interactions through global metagenomics.</title>
        <authorList>
            <person name="Schulz F."/>
            <person name="Roux S."/>
            <person name="Paez-Espino D."/>
            <person name="Jungbluth S."/>
            <person name="Walsh D.A."/>
            <person name="Denef V.J."/>
            <person name="McMahon K.D."/>
            <person name="Konstantinidis K.T."/>
            <person name="Eloe-Fadrosh E.A."/>
            <person name="Kyrpides N.C."/>
            <person name="Woyke T."/>
        </authorList>
    </citation>
    <scope>NUCLEOTIDE SEQUENCE</scope>
    <source>
        <strain evidence="2">GVMAG-M-3300017651-5</strain>
    </source>
</reference>
<proteinExistence type="predicted"/>
<protein>
    <submittedName>
        <fullName evidence="2">Uncharacterized protein</fullName>
    </submittedName>
</protein>
<accession>A0A6C0BMH1</accession>
<keyword evidence="1" id="KW-0472">Membrane</keyword>
<dbReference type="EMBL" id="MN739194">
    <property type="protein sequence ID" value="QHS92941.1"/>
    <property type="molecule type" value="Genomic_DNA"/>
</dbReference>